<accession>A0A5N6N2U8</accession>
<dbReference type="PANTHER" id="PTHR37984">
    <property type="entry name" value="PROTEIN CBG26694"/>
    <property type="match status" value="1"/>
</dbReference>
<evidence type="ECO:0000313" key="3">
    <source>
        <dbReference type="Proteomes" id="UP000326396"/>
    </source>
</evidence>
<keyword evidence="3" id="KW-1185">Reference proteome</keyword>
<dbReference type="InterPro" id="IPR036397">
    <property type="entry name" value="RNaseH_sf"/>
</dbReference>
<protein>
    <recommendedName>
        <fullName evidence="1">Integrase catalytic domain-containing protein</fullName>
    </recommendedName>
</protein>
<evidence type="ECO:0000313" key="2">
    <source>
        <dbReference type="EMBL" id="KAD4180424.1"/>
    </source>
</evidence>
<sequence>MAGGCGGRKNVGGRGNINLSTTKLNALISKRIEEEIAAREAARQHISLANKENDKMEKLARSYVKKVASRHGVPISIISDQDIRFTTNFGKSLQKSLGTRLDMSTGYHPPTDGQSERTIQTLEDLLQACVVDFGNSWETHLPLLEFSYNNSHHTSSKASPFEALYGRKCRSPLC</sequence>
<dbReference type="GO" id="GO:0003676">
    <property type="term" value="F:nucleic acid binding"/>
    <property type="evidence" value="ECO:0007669"/>
    <property type="project" value="InterPro"/>
</dbReference>
<dbReference type="PROSITE" id="PS50994">
    <property type="entry name" value="INTEGRASE"/>
    <property type="match status" value="1"/>
</dbReference>
<dbReference type="PANTHER" id="PTHR37984:SF15">
    <property type="entry name" value="INTEGRASE CATALYTIC DOMAIN-CONTAINING PROTEIN"/>
    <property type="match status" value="1"/>
</dbReference>
<proteinExistence type="predicted"/>
<dbReference type="GO" id="GO:0015074">
    <property type="term" value="P:DNA integration"/>
    <property type="evidence" value="ECO:0007669"/>
    <property type="project" value="InterPro"/>
</dbReference>
<dbReference type="AlphaFoldDB" id="A0A5N6N2U8"/>
<dbReference type="SUPFAM" id="SSF53098">
    <property type="entry name" value="Ribonuclease H-like"/>
    <property type="match status" value="1"/>
</dbReference>
<feature type="domain" description="Integrase catalytic" evidence="1">
    <location>
        <begin position="59"/>
        <end position="168"/>
    </location>
</feature>
<dbReference type="Gene3D" id="3.30.420.10">
    <property type="entry name" value="Ribonuclease H-like superfamily/Ribonuclease H"/>
    <property type="match status" value="1"/>
</dbReference>
<reference evidence="2 3" key="1">
    <citation type="submission" date="2019-05" db="EMBL/GenBank/DDBJ databases">
        <title>Mikania micrantha, genome provides insights into the molecular mechanism of rapid growth.</title>
        <authorList>
            <person name="Liu B."/>
        </authorList>
    </citation>
    <scope>NUCLEOTIDE SEQUENCE [LARGE SCALE GENOMIC DNA]</scope>
    <source>
        <strain evidence="2">NLD-2019</strain>
        <tissue evidence="2">Leaf</tissue>
    </source>
</reference>
<dbReference type="Proteomes" id="UP000326396">
    <property type="component" value="Linkage Group LG4"/>
</dbReference>
<dbReference type="EMBL" id="SZYD01000014">
    <property type="protein sequence ID" value="KAD4180424.1"/>
    <property type="molecule type" value="Genomic_DNA"/>
</dbReference>
<organism evidence="2 3">
    <name type="scientific">Mikania micrantha</name>
    <name type="common">bitter vine</name>
    <dbReference type="NCBI Taxonomy" id="192012"/>
    <lineage>
        <taxon>Eukaryota</taxon>
        <taxon>Viridiplantae</taxon>
        <taxon>Streptophyta</taxon>
        <taxon>Embryophyta</taxon>
        <taxon>Tracheophyta</taxon>
        <taxon>Spermatophyta</taxon>
        <taxon>Magnoliopsida</taxon>
        <taxon>eudicotyledons</taxon>
        <taxon>Gunneridae</taxon>
        <taxon>Pentapetalae</taxon>
        <taxon>asterids</taxon>
        <taxon>campanulids</taxon>
        <taxon>Asterales</taxon>
        <taxon>Asteraceae</taxon>
        <taxon>Asteroideae</taxon>
        <taxon>Heliantheae alliance</taxon>
        <taxon>Eupatorieae</taxon>
        <taxon>Mikania</taxon>
    </lineage>
</organism>
<dbReference type="InterPro" id="IPR001584">
    <property type="entry name" value="Integrase_cat-core"/>
</dbReference>
<gene>
    <name evidence="2" type="ORF">E3N88_29015</name>
</gene>
<name>A0A5N6N2U8_9ASTR</name>
<dbReference type="OrthoDB" id="1936587at2759"/>
<dbReference type="InterPro" id="IPR050951">
    <property type="entry name" value="Retrovirus_Pol_polyprotein"/>
</dbReference>
<evidence type="ECO:0000259" key="1">
    <source>
        <dbReference type="PROSITE" id="PS50994"/>
    </source>
</evidence>
<comment type="caution">
    <text evidence="2">The sequence shown here is derived from an EMBL/GenBank/DDBJ whole genome shotgun (WGS) entry which is preliminary data.</text>
</comment>
<dbReference type="InterPro" id="IPR012337">
    <property type="entry name" value="RNaseH-like_sf"/>
</dbReference>